<accession>A0A9Q9HEC5</accession>
<gene>
    <name evidence="2" type="ORF">K3721_11980</name>
    <name evidence="3" type="ORF">K3722_12375</name>
</gene>
<dbReference type="KEGG" id="lcae:K3721_11980"/>
<evidence type="ECO:0000256" key="1">
    <source>
        <dbReference type="SAM" id="SignalP"/>
    </source>
</evidence>
<dbReference type="RefSeq" id="WP_027236925.1">
    <property type="nucleotide sequence ID" value="NZ_CP081064.1"/>
</dbReference>
<dbReference type="EMBL" id="CP081078">
    <property type="protein sequence ID" value="UWQ57318.1"/>
    <property type="molecule type" value="Genomic_DNA"/>
</dbReference>
<protein>
    <submittedName>
        <fullName evidence="2">Uncharacterized protein</fullName>
    </submittedName>
</protein>
<sequence>MYTSILQAATLIIPLAFAGQAAFAQAAGPALDEAKRRLACGAGVPVSASYLPDGSLQVTCQATGAETVAQNNTNGMPQTGLSAGATAGVVAGALFLVVIADDDDGTTTTTTTTTTSTAD</sequence>
<feature type="chain" id="PRO_5040280787" evidence="1">
    <location>
        <begin position="27"/>
        <end position="119"/>
    </location>
</feature>
<evidence type="ECO:0000313" key="4">
    <source>
        <dbReference type="Proteomes" id="UP001058184"/>
    </source>
</evidence>
<keyword evidence="1" id="KW-0732">Signal</keyword>
<evidence type="ECO:0000313" key="5">
    <source>
        <dbReference type="Proteomes" id="UP001058713"/>
    </source>
</evidence>
<evidence type="ECO:0000313" key="3">
    <source>
        <dbReference type="EMBL" id="UWQ57318.1"/>
    </source>
</evidence>
<dbReference type="AlphaFoldDB" id="A0A9Q9HEC5"/>
<dbReference type="Proteomes" id="UP001058184">
    <property type="component" value="Chromosome"/>
</dbReference>
<evidence type="ECO:0000313" key="2">
    <source>
        <dbReference type="EMBL" id="UWQ52736.1"/>
    </source>
</evidence>
<feature type="signal peptide" evidence="1">
    <location>
        <begin position="1"/>
        <end position="26"/>
    </location>
</feature>
<reference evidence="2" key="1">
    <citation type="submission" date="2021-08" db="EMBL/GenBank/DDBJ databases">
        <authorList>
            <person name="Nwanade C."/>
            <person name="Wang M."/>
            <person name="Masoudi A."/>
            <person name="Yu Z."/>
            <person name="Liu J."/>
        </authorList>
    </citation>
    <scope>NUCLEOTIDE SEQUENCE</scope>
    <source>
        <strain evidence="2">S122</strain>
        <strain evidence="3">S141</strain>
    </source>
</reference>
<dbReference type="Proteomes" id="UP001058713">
    <property type="component" value="Chromosome"/>
</dbReference>
<proteinExistence type="predicted"/>
<organism evidence="2 5">
    <name type="scientific">Leisingera caerulea</name>
    <name type="common">Phaeobacter caeruleus</name>
    <dbReference type="NCBI Taxonomy" id="506591"/>
    <lineage>
        <taxon>Bacteria</taxon>
        <taxon>Pseudomonadati</taxon>
        <taxon>Pseudomonadota</taxon>
        <taxon>Alphaproteobacteria</taxon>
        <taxon>Rhodobacterales</taxon>
        <taxon>Roseobacteraceae</taxon>
        <taxon>Leisingera</taxon>
    </lineage>
</organism>
<keyword evidence="4" id="KW-1185">Reference proteome</keyword>
<dbReference type="EMBL" id="CP081070">
    <property type="protein sequence ID" value="UWQ52736.1"/>
    <property type="molecule type" value="Genomic_DNA"/>
</dbReference>
<name>A0A9Q9HEC5_LEICA</name>